<dbReference type="Gene3D" id="3.30.70.2450">
    <property type="match status" value="1"/>
</dbReference>
<organism evidence="3 4">
    <name type="scientific">Sphingomonas vulcanisoli</name>
    <dbReference type="NCBI Taxonomy" id="1658060"/>
    <lineage>
        <taxon>Bacteria</taxon>
        <taxon>Pseudomonadati</taxon>
        <taxon>Pseudomonadota</taxon>
        <taxon>Alphaproteobacteria</taxon>
        <taxon>Sphingomonadales</taxon>
        <taxon>Sphingomonadaceae</taxon>
        <taxon>Sphingomonas</taxon>
    </lineage>
</organism>
<sequence length="543" mass="58720">MNSQSSGLAVAAREGHSRTSIYSDTDVLIVGAGPVGLTLALLLAKRGRRVAVYERWGSAYPLPRAAAMSHETVRTFQSAGVLEQLRPLLNLSVGSRSAPCYAPDGEVLMVMSFPGIGESGYPPMAGFHQPDVDEALGDACDAEPLIELHRGWDVRAIEQDEDGAIVTFDPFEAGAKASGDSVSARAKFVVGCDGANSSVRDLMDTEVTDTGFHSTWICIDTVPLGGFSVPEPLSTYMDPTRPTLLAPTGFGRQRFEFMTIEGDDLEQIVELDSIMTLLKPWGVTAENSEIHRRAIYTFRGRWAENWRDGRVLLAGDAAHQIPPFLGQGLNSGARDAMALAWRLDFILGGSAGPDLLDSYTSERSYHVKQIIDASVFFGRMMCTTDPVAAEERNKMLRMVRENPEMAPPQPEWRLGPGCLMPDDPAAGFLAIQAQVEKDGRTGLLDDLIGPGHFVLFGNGINPLAGLSDEARRIWARLDGLGITIGADGYRDVDGSYTAWFEKLGAKIVLARPDFQVFGASAKAEDADALVKTLSECLQPELVA</sequence>
<accession>A0ABX0TVQ9</accession>
<dbReference type="PANTHER" id="PTHR43476">
    <property type="entry name" value="3-(3-HYDROXY-PHENYL)PROPIONATE/3-HYDROXYCINNAMIC ACID HYDROXYLASE"/>
    <property type="match status" value="1"/>
</dbReference>
<dbReference type="RefSeq" id="WP_167075426.1">
    <property type="nucleotide sequence ID" value="NZ_JAAOZC010000014.1"/>
</dbReference>
<reference evidence="3 4" key="1">
    <citation type="submission" date="2020-03" db="EMBL/GenBank/DDBJ databases">
        <title>Genomic Encyclopedia of Type Strains, Phase III (KMG-III): the genomes of soil and plant-associated and newly described type strains.</title>
        <authorList>
            <person name="Whitman W."/>
        </authorList>
    </citation>
    <scope>NUCLEOTIDE SEQUENCE [LARGE SCALE GENOMIC DNA]</scope>
    <source>
        <strain evidence="3 4">CECT 8804</strain>
    </source>
</reference>
<evidence type="ECO:0000256" key="1">
    <source>
        <dbReference type="ARBA" id="ARBA00023002"/>
    </source>
</evidence>
<proteinExistence type="predicted"/>
<dbReference type="Pfam" id="PF01494">
    <property type="entry name" value="FAD_binding_3"/>
    <property type="match status" value="1"/>
</dbReference>
<dbReference type="PRINTS" id="PR00420">
    <property type="entry name" value="RNGMNOXGNASE"/>
</dbReference>
<dbReference type="InterPro" id="IPR036188">
    <property type="entry name" value="FAD/NAD-bd_sf"/>
</dbReference>
<dbReference type="InterPro" id="IPR050631">
    <property type="entry name" value="PheA/TfdB_FAD_monoxygenase"/>
</dbReference>
<gene>
    <name evidence="3" type="ORF">FHS31_003261</name>
</gene>
<protein>
    <submittedName>
        <fullName evidence="3">2-polyprenyl-6-methoxyphenol hydroxylase-like FAD-dependent oxidoreductase</fullName>
    </submittedName>
</protein>
<dbReference type="Proteomes" id="UP000727456">
    <property type="component" value="Unassembled WGS sequence"/>
</dbReference>
<dbReference type="NCBIfam" id="NF004829">
    <property type="entry name" value="PRK06183.1-3"/>
    <property type="match status" value="1"/>
</dbReference>
<keyword evidence="4" id="KW-1185">Reference proteome</keyword>
<dbReference type="PANTHER" id="PTHR43476:SF3">
    <property type="entry name" value="FAD-BINDING MONOOXYGENASE"/>
    <property type="match status" value="1"/>
</dbReference>
<evidence type="ECO:0000313" key="3">
    <source>
        <dbReference type="EMBL" id="NIJ09624.1"/>
    </source>
</evidence>
<comment type="caution">
    <text evidence="3">The sequence shown here is derived from an EMBL/GenBank/DDBJ whole genome shotgun (WGS) entry which is preliminary data.</text>
</comment>
<keyword evidence="1" id="KW-0560">Oxidoreductase</keyword>
<name>A0ABX0TVQ9_9SPHN</name>
<dbReference type="InterPro" id="IPR002938">
    <property type="entry name" value="FAD-bd"/>
</dbReference>
<dbReference type="EMBL" id="JAAOZC010000014">
    <property type="protein sequence ID" value="NIJ09624.1"/>
    <property type="molecule type" value="Genomic_DNA"/>
</dbReference>
<feature type="domain" description="FAD-binding" evidence="2">
    <location>
        <begin position="24"/>
        <end position="373"/>
    </location>
</feature>
<evidence type="ECO:0000313" key="4">
    <source>
        <dbReference type="Proteomes" id="UP000727456"/>
    </source>
</evidence>
<dbReference type="SUPFAM" id="SSF51905">
    <property type="entry name" value="FAD/NAD(P)-binding domain"/>
    <property type="match status" value="1"/>
</dbReference>
<dbReference type="Gene3D" id="3.50.50.60">
    <property type="entry name" value="FAD/NAD(P)-binding domain"/>
    <property type="match status" value="1"/>
</dbReference>
<evidence type="ECO:0000259" key="2">
    <source>
        <dbReference type="Pfam" id="PF01494"/>
    </source>
</evidence>